<dbReference type="STRING" id="1891675.B1H58_14865"/>
<keyword evidence="3" id="KW-1185">Reference proteome</keyword>
<dbReference type="KEGG" id="palh:B1H58_14865"/>
<evidence type="ECO:0000313" key="3">
    <source>
        <dbReference type="Proteomes" id="UP000192900"/>
    </source>
</evidence>
<evidence type="ECO:0000313" key="2">
    <source>
        <dbReference type="EMBL" id="ARJ44310.1"/>
    </source>
</evidence>
<dbReference type="EMBL" id="CP019706">
    <property type="protein sequence ID" value="ARJ44310.1"/>
    <property type="molecule type" value="Genomic_DNA"/>
</dbReference>
<gene>
    <name evidence="2" type="ORF">B1H58_14865</name>
</gene>
<dbReference type="Proteomes" id="UP000192900">
    <property type="component" value="Chromosome"/>
</dbReference>
<dbReference type="InterPro" id="IPR016181">
    <property type="entry name" value="Acyl_CoA_acyltransferase"/>
</dbReference>
<dbReference type="SUPFAM" id="SSF55729">
    <property type="entry name" value="Acyl-CoA N-acyltransferases (Nat)"/>
    <property type="match status" value="1"/>
</dbReference>
<reference evidence="2 3" key="1">
    <citation type="submission" date="2017-02" db="EMBL/GenBank/DDBJ databases">
        <title>Complete genome sequence of the drought resistance-promoting endophyte Pantoea alhagi LTYR-11Z.</title>
        <authorList>
            <person name="Zhang L."/>
        </authorList>
    </citation>
    <scope>NUCLEOTIDE SEQUENCE [LARGE SCALE GENOMIC DNA]</scope>
    <source>
        <strain evidence="2 3">LTYR-11Z</strain>
    </source>
</reference>
<accession>A0A1W6BB49</accession>
<name>A0A1W6BB49_9GAMM</name>
<feature type="domain" description="N-acetyltransferase" evidence="1">
    <location>
        <begin position="2"/>
        <end position="134"/>
    </location>
</feature>
<dbReference type="InterPro" id="IPR000182">
    <property type="entry name" value="GNAT_dom"/>
</dbReference>
<dbReference type="Pfam" id="PF13508">
    <property type="entry name" value="Acetyltransf_7"/>
    <property type="match status" value="1"/>
</dbReference>
<dbReference type="Gene3D" id="3.40.630.30">
    <property type="match status" value="1"/>
</dbReference>
<dbReference type="InterPro" id="IPR041496">
    <property type="entry name" value="YitH/HolE_GNAT"/>
</dbReference>
<dbReference type="Gene3D" id="3.40.630.90">
    <property type="match status" value="1"/>
</dbReference>
<proteinExistence type="predicted"/>
<organism evidence="2 3">
    <name type="scientific">Pantoea alhagi</name>
    <dbReference type="NCBI Taxonomy" id="1891675"/>
    <lineage>
        <taxon>Bacteria</taxon>
        <taxon>Pseudomonadati</taxon>
        <taxon>Pseudomonadota</taxon>
        <taxon>Gammaproteobacteria</taxon>
        <taxon>Enterobacterales</taxon>
        <taxon>Erwiniaceae</taxon>
        <taxon>Pantoea</taxon>
    </lineage>
</organism>
<dbReference type="PROSITE" id="PS51186">
    <property type="entry name" value="GNAT"/>
    <property type="match status" value="1"/>
</dbReference>
<sequence length="275" mass="30320">MIKLRTMTPHDLDDCVALTQEVKWPHRLADWQLMLQLGEGVVAEQQGRVVGSTLFWRWGPERASLGVIIVAEQLRGQGIGKALLQHTLQQLEGWQLHLHATAAGAPLYRQAGFVATGDVIQYQTPALTSPPPGSGLVQMARQSDLPALAQLDWQANGFQRLPLLQQLFQNGTSITLLRQQMAPLGFAVTRRFGHGYVIGPVIAPDRQMAQQLIIEAMQPLAGAFVRIDSRREAGLGSWLQTLGLQPVDNPLRMVRGSEWQPQGMTAWSLMSQAMG</sequence>
<dbReference type="PANTHER" id="PTHR47237">
    <property type="entry name" value="SLL0310 PROTEIN"/>
    <property type="match status" value="1"/>
</dbReference>
<dbReference type="OrthoDB" id="510731at2"/>
<protein>
    <recommendedName>
        <fullName evidence="1">N-acetyltransferase domain-containing protein</fullName>
    </recommendedName>
</protein>
<dbReference type="CDD" id="cd04301">
    <property type="entry name" value="NAT_SF"/>
    <property type="match status" value="1"/>
</dbReference>
<dbReference type="AlphaFoldDB" id="A0A1W6BB49"/>
<dbReference type="Pfam" id="PF18014">
    <property type="entry name" value="Acetyltransf_18"/>
    <property type="match status" value="1"/>
</dbReference>
<evidence type="ECO:0000259" key="1">
    <source>
        <dbReference type="PROSITE" id="PS51186"/>
    </source>
</evidence>
<dbReference type="PANTHER" id="PTHR47237:SF2">
    <property type="entry name" value="BLL4206 PROTEIN"/>
    <property type="match status" value="1"/>
</dbReference>
<dbReference type="InterPro" id="IPR052729">
    <property type="entry name" value="Acyl/Acetyltrans_Enzymes"/>
</dbReference>
<dbReference type="GO" id="GO:0016747">
    <property type="term" value="F:acyltransferase activity, transferring groups other than amino-acyl groups"/>
    <property type="evidence" value="ECO:0007669"/>
    <property type="project" value="InterPro"/>
</dbReference>